<reference evidence="2" key="1">
    <citation type="submission" date="2015-12" db="EMBL/GenBank/DDBJ databases">
        <authorList>
            <person name="Zhang G."/>
            <person name="Stingl U."/>
        </authorList>
    </citation>
    <scope>NUCLEOTIDE SEQUENCE [LARGE SCALE GENOMIC DNA]</scope>
    <source>
        <strain evidence="2">ZGT108</strain>
    </source>
</reference>
<name>A0A0X3TUX2_9RHOB</name>
<keyword evidence="2" id="KW-1185">Reference proteome</keyword>
<protein>
    <submittedName>
        <fullName evidence="1">Uncharacterized protein</fullName>
    </submittedName>
</protein>
<accession>A0A0X3TUX2</accession>
<dbReference type="Proteomes" id="UP000053690">
    <property type="component" value="Unassembled WGS sequence"/>
</dbReference>
<comment type="caution">
    <text evidence="1">The sequence shown here is derived from an EMBL/GenBank/DDBJ whole genome shotgun (WGS) entry which is preliminary data.</text>
</comment>
<organism evidence="1 2">
    <name type="scientific">Ruegeria profundi</name>
    <dbReference type="NCBI Taxonomy" id="1685378"/>
    <lineage>
        <taxon>Bacteria</taxon>
        <taxon>Pseudomonadati</taxon>
        <taxon>Pseudomonadota</taxon>
        <taxon>Alphaproteobacteria</taxon>
        <taxon>Rhodobacterales</taxon>
        <taxon>Roseobacteraceae</taxon>
        <taxon>Ruegeria</taxon>
    </lineage>
</organism>
<sequence>MITTHTLMADFGCFGWRHRGPENEVNPPLGGGTWDGYCWSDEDAVIDEQLRLELRAWHARFEIGNSGCEENSYKFDWESFHSEGLALCRKLKTAFGSTVRIRYKKPVEDPTCRGRNPVQIEADGRVVDVPWDHNLERQRLAGFVEDVRRRLENG</sequence>
<proteinExistence type="predicted"/>
<evidence type="ECO:0000313" key="1">
    <source>
        <dbReference type="EMBL" id="KUJ77080.1"/>
    </source>
</evidence>
<evidence type="ECO:0000313" key="2">
    <source>
        <dbReference type="Proteomes" id="UP000053690"/>
    </source>
</evidence>
<dbReference type="EMBL" id="LQBP01000013">
    <property type="protein sequence ID" value="KUJ77080.1"/>
    <property type="molecule type" value="Genomic_DNA"/>
</dbReference>
<dbReference type="OrthoDB" id="283616at2"/>
<dbReference type="AlphaFoldDB" id="A0A0X3TUX2"/>
<gene>
    <name evidence="1" type="ORF">AVO44_18725</name>
</gene>